<gene>
    <name evidence="3" type="ORF">EDD38_5038</name>
</gene>
<feature type="region of interest" description="Disordered" evidence="1">
    <location>
        <begin position="1"/>
        <end position="34"/>
    </location>
</feature>
<dbReference type="Proteomes" id="UP000266906">
    <property type="component" value="Unassembled WGS sequence"/>
</dbReference>
<name>A0A3N4S065_9ACTN</name>
<evidence type="ECO:0000256" key="2">
    <source>
        <dbReference type="SAM" id="Phobius"/>
    </source>
</evidence>
<evidence type="ECO:0000256" key="1">
    <source>
        <dbReference type="SAM" id="MobiDB-lite"/>
    </source>
</evidence>
<reference evidence="3 4" key="1">
    <citation type="submission" date="2018-11" db="EMBL/GenBank/DDBJ databases">
        <title>Sequencing the genomes of 1000 actinobacteria strains.</title>
        <authorList>
            <person name="Klenk H.-P."/>
        </authorList>
    </citation>
    <scope>NUCLEOTIDE SEQUENCE [LARGE SCALE GENOMIC DNA]</scope>
    <source>
        <strain evidence="3 4">DSM 44781</strain>
    </source>
</reference>
<organism evidence="3 4">
    <name type="scientific">Kitasatospora cineracea</name>
    <dbReference type="NCBI Taxonomy" id="88074"/>
    <lineage>
        <taxon>Bacteria</taxon>
        <taxon>Bacillati</taxon>
        <taxon>Actinomycetota</taxon>
        <taxon>Actinomycetes</taxon>
        <taxon>Kitasatosporales</taxon>
        <taxon>Streptomycetaceae</taxon>
        <taxon>Kitasatospora</taxon>
    </lineage>
</organism>
<keyword evidence="2" id="KW-0812">Transmembrane</keyword>
<feature type="transmembrane region" description="Helical" evidence="2">
    <location>
        <begin position="121"/>
        <end position="139"/>
    </location>
</feature>
<proteinExistence type="predicted"/>
<evidence type="ECO:0000313" key="4">
    <source>
        <dbReference type="Proteomes" id="UP000266906"/>
    </source>
</evidence>
<keyword evidence="2" id="KW-1133">Transmembrane helix</keyword>
<sequence>MVAVRQFSDDPPHAPFRAVHAGSSGFVPPGRRRTPVARTPLEDNRFVKAPAGKATPMRRTTSVISALAHAAAAILVIWILLDLFGANQDNPLVHWFHSVADWLSGWARGLFTVSHHTGQVLLDYGLPAVVYVALGNLVTRARPLS</sequence>
<keyword evidence="2" id="KW-0472">Membrane</keyword>
<dbReference type="AlphaFoldDB" id="A0A3N4S065"/>
<feature type="transmembrane region" description="Helical" evidence="2">
    <location>
        <begin position="63"/>
        <end position="81"/>
    </location>
</feature>
<comment type="caution">
    <text evidence="3">The sequence shown here is derived from an EMBL/GenBank/DDBJ whole genome shotgun (WGS) entry which is preliminary data.</text>
</comment>
<protein>
    <submittedName>
        <fullName evidence="3">Uncharacterized protein</fullName>
    </submittedName>
</protein>
<evidence type="ECO:0000313" key="3">
    <source>
        <dbReference type="EMBL" id="RPE36661.1"/>
    </source>
</evidence>
<dbReference type="EMBL" id="RKQG01000001">
    <property type="protein sequence ID" value="RPE36661.1"/>
    <property type="molecule type" value="Genomic_DNA"/>
</dbReference>
<keyword evidence="4" id="KW-1185">Reference proteome</keyword>
<accession>A0A3N4S065</accession>